<protein>
    <submittedName>
        <fullName evidence="1">Uncharacterized protein</fullName>
    </submittedName>
</protein>
<accession>A0A6C0AVY7</accession>
<dbReference type="AlphaFoldDB" id="A0A6C0AVY7"/>
<dbReference type="EMBL" id="MN738772">
    <property type="protein sequence ID" value="QHS84097.1"/>
    <property type="molecule type" value="Genomic_DNA"/>
</dbReference>
<reference evidence="1" key="1">
    <citation type="journal article" date="2020" name="Nature">
        <title>Giant virus diversity and host interactions through global metagenomics.</title>
        <authorList>
            <person name="Schulz F."/>
            <person name="Roux S."/>
            <person name="Paez-Espino D."/>
            <person name="Jungbluth S."/>
            <person name="Walsh D.A."/>
            <person name="Denef V.J."/>
            <person name="McMahon K.D."/>
            <person name="Konstantinidis K.T."/>
            <person name="Eloe-Fadrosh E.A."/>
            <person name="Kyrpides N.C."/>
            <person name="Woyke T."/>
        </authorList>
    </citation>
    <scope>NUCLEOTIDE SEQUENCE</scope>
    <source>
        <strain evidence="1">GVMAG-S-ERX555965-48</strain>
    </source>
</reference>
<proteinExistence type="predicted"/>
<name>A0A6C0AVY7_9ZZZZ</name>
<sequence length="150" mass="17771">MNIAIPLDKYTNNKYLFLEPIENTIIKDSIFHRIILSNNIICMNNINIKIELSNVLIERYYNKYKCTIDMLSQYFKNITDIEKSILSSINIEGKYKKLNIFEQLNTGSLRIFSNLDLENKVYSNFLVILKISGIWETHDEYGITFKFYTM</sequence>
<organism evidence="1">
    <name type="scientific">viral metagenome</name>
    <dbReference type="NCBI Taxonomy" id="1070528"/>
    <lineage>
        <taxon>unclassified sequences</taxon>
        <taxon>metagenomes</taxon>
        <taxon>organismal metagenomes</taxon>
    </lineage>
</organism>
<evidence type="ECO:0000313" key="1">
    <source>
        <dbReference type="EMBL" id="QHS84097.1"/>
    </source>
</evidence>